<dbReference type="PANTHER" id="PTHR24121">
    <property type="entry name" value="NO MECHANORECEPTOR POTENTIAL C, ISOFORM D-RELATED"/>
    <property type="match status" value="1"/>
</dbReference>
<gene>
    <name evidence="1" type="ORF">TRIUR3_32405</name>
</gene>
<accession>M7XM15</accession>
<evidence type="ECO:0000313" key="1">
    <source>
        <dbReference type="EMBL" id="EMS35691.1"/>
    </source>
</evidence>
<proteinExistence type="predicted"/>
<organism evidence="1">
    <name type="scientific">Triticum urartu</name>
    <name type="common">Red wild einkorn</name>
    <name type="synonym">Crithodium urartu</name>
    <dbReference type="NCBI Taxonomy" id="4572"/>
    <lineage>
        <taxon>Eukaryota</taxon>
        <taxon>Viridiplantae</taxon>
        <taxon>Streptophyta</taxon>
        <taxon>Embryophyta</taxon>
        <taxon>Tracheophyta</taxon>
        <taxon>Spermatophyta</taxon>
        <taxon>Magnoliopsida</taxon>
        <taxon>Liliopsida</taxon>
        <taxon>Poales</taxon>
        <taxon>Poaceae</taxon>
        <taxon>BOP clade</taxon>
        <taxon>Pooideae</taxon>
        <taxon>Triticodae</taxon>
        <taxon>Triticeae</taxon>
        <taxon>Triticinae</taxon>
        <taxon>Triticum</taxon>
    </lineage>
</organism>
<dbReference type="InterPro" id="IPR002110">
    <property type="entry name" value="Ankyrin_rpt"/>
</dbReference>
<dbReference type="Gene3D" id="1.25.40.20">
    <property type="entry name" value="Ankyrin repeat-containing domain"/>
    <property type="match status" value="1"/>
</dbReference>
<name>M7XM15_TRIUA</name>
<dbReference type="Pfam" id="PF00023">
    <property type="entry name" value="Ank"/>
    <property type="match status" value="1"/>
</dbReference>
<dbReference type="OMA" id="RWPPANG"/>
<dbReference type="STRING" id="4572.M7XM15"/>
<dbReference type="AlphaFoldDB" id="M7XM15"/>
<protein>
    <submittedName>
        <fullName evidence="1">Uncharacterized protein</fullName>
    </submittedName>
</protein>
<dbReference type="EMBL" id="KD498513">
    <property type="protein sequence ID" value="EMS35691.1"/>
    <property type="molecule type" value="Genomic_DNA"/>
</dbReference>
<sequence length="259" mass="27439">MKSEKKAQPSESPKDKRAKLAVVQQHPELLMAAREGDSARLNVLLGNGGAGAGTTPLAAHAGPSGVILNIIVEEAGAADKAAGTNVTVDMEPDNILHIVASSGDSPAFLESARIIHGKAPHLLDARNQKGDTPFHCAARAGMVKMVTQLISLAEVEGGGDRVKLALRKQNVRRERALHEALRFADKGTVWAMVNKLMAADAELARWPPANGTSPLYQAVSLGHDDIAERLHELDQGLSYCGPNGQNVLHVAVLRSTSEL</sequence>
<reference evidence="1" key="1">
    <citation type="journal article" date="2013" name="Nature">
        <title>Draft genome of the wheat A-genome progenitor Triticum urartu.</title>
        <authorList>
            <person name="Ling H.Q."/>
            <person name="Zhao S."/>
            <person name="Liu D."/>
            <person name="Wang J."/>
            <person name="Sun H."/>
            <person name="Zhang C."/>
            <person name="Fan H."/>
            <person name="Li D."/>
            <person name="Dong L."/>
            <person name="Tao Y."/>
            <person name="Gao C."/>
            <person name="Wu H."/>
            <person name="Li Y."/>
            <person name="Cui Y."/>
            <person name="Guo X."/>
            <person name="Zheng S."/>
            <person name="Wang B."/>
            <person name="Yu K."/>
            <person name="Liang Q."/>
            <person name="Yang W."/>
            <person name="Lou X."/>
            <person name="Chen J."/>
            <person name="Feng M."/>
            <person name="Jian J."/>
            <person name="Zhang X."/>
            <person name="Luo G."/>
            <person name="Jiang Y."/>
            <person name="Liu J."/>
            <person name="Wang Z."/>
            <person name="Sha Y."/>
            <person name="Zhang B."/>
            <person name="Wu H."/>
            <person name="Tang D."/>
            <person name="Shen Q."/>
            <person name="Xue P."/>
            <person name="Zou S."/>
            <person name="Wang X."/>
            <person name="Liu X."/>
            <person name="Wang F."/>
            <person name="Yang Y."/>
            <person name="An X."/>
            <person name="Dong Z."/>
            <person name="Zhang K."/>
            <person name="Zhang X."/>
            <person name="Luo M.C."/>
            <person name="Dvorak J."/>
            <person name="Tong Y."/>
            <person name="Wang J."/>
            <person name="Yang H."/>
            <person name="Li Z."/>
            <person name="Wang D."/>
            <person name="Zhang A."/>
            <person name="Wang J."/>
        </authorList>
    </citation>
    <scope>NUCLEOTIDE SEQUENCE</scope>
</reference>
<dbReference type="InterPro" id="IPR036770">
    <property type="entry name" value="Ankyrin_rpt-contain_sf"/>
</dbReference>
<dbReference type="PANTHER" id="PTHR24121:SF21">
    <property type="entry name" value="ANKYRIN REPEAT FAMILY PROTEIN"/>
    <property type="match status" value="1"/>
</dbReference>
<dbReference type="SUPFAM" id="SSF48403">
    <property type="entry name" value="Ankyrin repeat"/>
    <property type="match status" value="1"/>
</dbReference>